<evidence type="ECO:0000313" key="3">
    <source>
        <dbReference type="EMBL" id="KAK7460562.1"/>
    </source>
</evidence>
<comment type="caution">
    <text evidence="3">The sequence shown here is derived from an EMBL/GenBank/DDBJ whole genome shotgun (WGS) entry which is preliminary data.</text>
</comment>
<feature type="chain" id="PRO_5046421552" description="Cupredoxin" evidence="2">
    <location>
        <begin position="18"/>
        <end position="232"/>
    </location>
</feature>
<keyword evidence="2" id="KW-0732">Signal</keyword>
<evidence type="ECO:0008006" key="5">
    <source>
        <dbReference type="Google" id="ProtNLM"/>
    </source>
</evidence>
<name>A0ABR1JIA4_9AGAR</name>
<evidence type="ECO:0000256" key="1">
    <source>
        <dbReference type="SAM" id="MobiDB-lite"/>
    </source>
</evidence>
<organism evidence="3 4">
    <name type="scientific">Marasmiellus scandens</name>
    <dbReference type="NCBI Taxonomy" id="2682957"/>
    <lineage>
        <taxon>Eukaryota</taxon>
        <taxon>Fungi</taxon>
        <taxon>Dikarya</taxon>
        <taxon>Basidiomycota</taxon>
        <taxon>Agaricomycotina</taxon>
        <taxon>Agaricomycetes</taxon>
        <taxon>Agaricomycetidae</taxon>
        <taxon>Agaricales</taxon>
        <taxon>Marasmiineae</taxon>
        <taxon>Omphalotaceae</taxon>
        <taxon>Marasmiellus</taxon>
    </lineage>
</organism>
<evidence type="ECO:0000313" key="4">
    <source>
        <dbReference type="Proteomes" id="UP001498398"/>
    </source>
</evidence>
<evidence type="ECO:0000256" key="2">
    <source>
        <dbReference type="SAM" id="SignalP"/>
    </source>
</evidence>
<feature type="compositionally biased region" description="Low complexity" evidence="1">
    <location>
        <begin position="158"/>
        <end position="196"/>
    </location>
</feature>
<dbReference type="Proteomes" id="UP001498398">
    <property type="component" value="Unassembled WGS sequence"/>
</dbReference>
<keyword evidence="4" id="KW-1185">Reference proteome</keyword>
<dbReference type="InterPro" id="IPR008972">
    <property type="entry name" value="Cupredoxin"/>
</dbReference>
<feature type="signal peptide" evidence="2">
    <location>
        <begin position="1"/>
        <end position="17"/>
    </location>
</feature>
<dbReference type="PANTHER" id="PTHR34883:SF15">
    <property type="entry name" value="EXTRACELLULAR SERINE-RICH PROTEIN"/>
    <property type="match status" value="1"/>
</dbReference>
<reference evidence="3 4" key="1">
    <citation type="submission" date="2024-01" db="EMBL/GenBank/DDBJ databases">
        <title>A draft genome for the cacao thread blight pathogen Marasmiellus scandens.</title>
        <authorList>
            <person name="Baruah I.K."/>
            <person name="Leung J."/>
            <person name="Bukari Y."/>
            <person name="Amoako-Attah I."/>
            <person name="Meinhardt L.W."/>
            <person name="Bailey B.A."/>
            <person name="Cohen S.P."/>
        </authorList>
    </citation>
    <scope>NUCLEOTIDE SEQUENCE [LARGE SCALE GENOMIC DNA]</scope>
    <source>
        <strain evidence="3 4">GH-19</strain>
    </source>
</reference>
<sequence>MLFVTVSALGLAALAQAQQVHQVEVGGTQDTGIFRYSPNNVTAQEGDIINFRFSGIPGNHTVTQSSLANPCQPLSNGFDSGWVLIPGADAGPTPEWNLTITDASKPIWFYCKQLLPAPHCGVGMVGAINANDTAMQTFMSNANGKTDVGQGVGALVGQGASASAPPSPISGSIQAFGVPGASQTQTSDSSSNTDSGSNGGSSGGSGDNGSASTLFISTFAAALAGVMGLSLA</sequence>
<dbReference type="InterPro" id="IPR052953">
    <property type="entry name" value="Ser-rich/MCO-related"/>
</dbReference>
<proteinExistence type="predicted"/>
<dbReference type="EMBL" id="JBANRG010000015">
    <property type="protein sequence ID" value="KAK7460562.1"/>
    <property type="molecule type" value="Genomic_DNA"/>
</dbReference>
<gene>
    <name evidence="3" type="ORF">VKT23_009283</name>
</gene>
<feature type="compositionally biased region" description="Gly residues" evidence="1">
    <location>
        <begin position="197"/>
        <end position="207"/>
    </location>
</feature>
<dbReference type="PANTHER" id="PTHR34883">
    <property type="entry name" value="SERINE-RICH PROTEIN, PUTATIVE-RELATED-RELATED"/>
    <property type="match status" value="1"/>
</dbReference>
<feature type="region of interest" description="Disordered" evidence="1">
    <location>
        <begin position="158"/>
        <end position="207"/>
    </location>
</feature>
<dbReference type="Gene3D" id="2.60.40.420">
    <property type="entry name" value="Cupredoxins - blue copper proteins"/>
    <property type="match status" value="1"/>
</dbReference>
<protein>
    <recommendedName>
        <fullName evidence="5">Cupredoxin</fullName>
    </recommendedName>
</protein>
<accession>A0ABR1JIA4</accession>
<dbReference type="CDD" id="cd00920">
    <property type="entry name" value="Cupredoxin"/>
    <property type="match status" value="1"/>
</dbReference>
<dbReference type="SUPFAM" id="SSF49503">
    <property type="entry name" value="Cupredoxins"/>
    <property type="match status" value="1"/>
</dbReference>